<dbReference type="Pfam" id="PF09485">
    <property type="entry name" value="CRISPR_Cse2"/>
    <property type="match status" value="1"/>
</dbReference>
<dbReference type="Proteomes" id="UP000246410">
    <property type="component" value="Unassembled WGS sequence"/>
</dbReference>
<feature type="region of interest" description="Disordered" evidence="1">
    <location>
        <begin position="86"/>
        <end position="143"/>
    </location>
</feature>
<protein>
    <submittedName>
        <fullName evidence="2">CRISPR system Cascade subunit CasB</fullName>
    </submittedName>
</protein>
<sequence>MPENRHGVDARARALVSQVEHIHRTSRIYRSSRAARAELRRTVGLAPDDPRARGAHRIVAPHLPFGADAAVERAFYAVAAMIAAQPRPGRGGGTAVTVDPAPPVPGETGSDVRLGPRGLGSDQSAQPESEGRQQDRSHRRSALGPSFGVSLAKAVAAGLNEDATAARLQVLCRQSIRGLHRQVPRLAQQIRERDVEISWERLLVDLADWGLSRDVVARWWLQDFYRTLHTINRRKSTPTDSEAQGDEQL</sequence>
<gene>
    <name evidence="2" type="ORF">DFR69_106321</name>
</gene>
<evidence type="ECO:0000313" key="3">
    <source>
        <dbReference type="Proteomes" id="UP000246410"/>
    </source>
</evidence>
<keyword evidence="3" id="KW-1185">Reference proteome</keyword>
<reference evidence="2 3" key="1">
    <citation type="submission" date="2018-05" db="EMBL/GenBank/DDBJ databases">
        <title>Genomic Encyclopedia of Type Strains, Phase IV (KMG-IV): sequencing the most valuable type-strain genomes for metagenomic binning, comparative biology and taxonomic classification.</title>
        <authorList>
            <person name="Goeker M."/>
        </authorList>
    </citation>
    <scope>NUCLEOTIDE SEQUENCE [LARGE SCALE GENOMIC DNA]</scope>
    <source>
        <strain evidence="2 3">DSM 44717</strain>
    </source>
</reference>
<evidence type="ECO:0000313" key="2">
    <source>
        <dbReference type="EMBL" id="PWV74510.1"/>
    </source>
</evidence>
<evidence type="ECO:0000256" key="1">
    <source>
        <dbReference type="SAM" id="MobiDB-lite"/>
    </source>
</evidence>
<dbReference type="AlphaFoldDB" id="A0A317NHF1"/>
<organism evidence="2 3">
    <name type="scientific">Nocardia neocaledoniensis</name>
    <dbReference type="NCBI Taxonomy" id="236511"/>
    <lineage>
        <taxon>Bacteria</taxon>
        <taxon>Bacillati</taxon>
        <taxon>Actinomycetota</taxon>
        <taxon>Actinomycetes</taxon>
        <taxon>Mycobacteriales</taxon>
        <taxon>Nocardiaceae</taxon>
        <taxon>Nocardia</taxon>
    </lineage>
</organism>
<dbReference type="InterPro" id="IPR013382">
    <property type="entry name" value="CRISPR-assoc_prot_Cse2"/>
</dbReference>
<dbReference type="EMBL" id="QGTL01000006">
    <property type="protein sequence ID" value="PWV74510.1"/>
    <property type="molecule type" value="Genomic_DNA"/>
</dbReference>
<dbReference type="Gene3D" id="1.10.520.40">
    <property type="entry name" value="CRISPR-associated protein Cse2"/>
    <property type="match status" value="1"/>
</dbReference>
<dbReference type="InterPro" id="IPR038287">
    <property type="entry name" value="Cse2_sf"/>
</dbReference>
<accession>A0A317NHF1</accession>
<comment type="caution">
    <text evidence="2">The sequence shown here is derived from an EMBL/GenBank/DDBJ whole genome shotgun (WGS) entry which is preliminary data.</text>
</comment>
<name>A0A317NHF1_9NOCA</name>
<dbReference type="RefSeq" id="WP_110038943.1">
    <property type="nucleotide sequence ID" value="NZ_QGTL01000006.1"/>
</dbReference>
<proteinExistence type="predicted"/>